<accession>A0A6A6UJG4</accession>
<evidence type="ECO:0000256" key="2">
    <source>
        <dbReference type="ARBA" id="ARBA00022912"/>
    </source>
</evidence>
<evidence type="ECO:0000313" key="6">
    <source>
        <dbReference type="EMBL" id="KAF2672379.1"/>
    </source>
</evidence>
<dbReference type="Pfam" id="PF00782">
    <property type="entry name" value="DSPc"/>
    <property type="match status" value="1"/>
</dbReference>
<feature type="domain" description="Tyrosine specific protein phosphatases" evidence="5">
    <location>
        <begin position="610"/>
        <end position="678"/>
    </location>
</feature>
<dbReference type="CDD" id="cd14516">
    <property type="entry name" value="DSP_fungal_PPS1"/>
    <property type="match status" value="1"/>
</dbReference>
<dbReference type="FunFam" id="3.90.190.10:FF:000110">
    <property type="entry name" value="PPS1p Protein phosphatase"/>
    <property type="match status" value="1"/>
</dbReference>
<feature type="domain" description="Tyrosine-protein phosphatase" evidence="4">
    <location>
        <begin position="535"/>
        <end position="691"/>
    </location>
</feature>
<dbReference type="InterPro" id="IPR047949">
    <property type="entry name" value="PPS1_DSP"/>
</dbReference>
<proteinExistence type="predicted"/>
<organism evidence="6 7">
    <name type="scientific">Microthyrium microscopicum</name>
    <dbReference type="NCBI Taxonomy" id="703497"/>
    <lineage>
        <taxon>Eukaryota</taxon>
        <taxon>Fungi</taxon>
        <taxon>Dikarya</taxon>
        <taxon>Ascomycota</taxon>
        <taxon>Pezizomycotina</taxon>
        <taxon>Dothideomycetes</taxon>
        <taxon>Dothideomycetes incertae sedis</taxon>
        <taxon>Microthyriales</taxon>
        <taxon>Microthyriaceae</taxon>
        <taxon>Microthyrium</taxon>
    </lineage>
</organism>
<dbReference type="PROSITE" id="PS00383">
    <property type="entry name" value="TYR_PHOSPHATASE_1"/>
    <property type="match status" value="1"/>
</dbReference>
<reference evidence="6" key="1">
    <citation type="journal article" date="2020" name="Stud. Mycol.">
        <title>101 Dothideomycetes genomes: a test case for predicting lifestyles and emergence of pathogens.</title>
        <authorList>
            <person name="Haridas S."/>
            <person name="Albert R."/>
            <person name="Binder M."/>
            <person name="Bloem J."/>
            <person name="Labutti K."/>
            <person name="Salamov A."/>
            <person name="Andreopoulos B."/>
            <person name="Baker S."/>
            <person name="Barry K."/>
            <person name="Bills G."/>
            <person name="Bluhm B."/>
            <person name="Cannon C."/>
            <person name="Castanera R."/>
            <person name="Culley D."/>
            <person name="Daum C."/>
            <person name="Ezra D."/>
            <person name="Gonzalez J."/>
            <person name="Henrissat B."/>
            <person name="Kuo A."/>
            <person name="Liang C."/>
            <person name="Lipzen A."/>
            <person name="Lutzoni F."/>
            <person name="Magnuson J."/>
            <person name="Mondo S."/>
            <person name="Nolan M."/>
            <person name="Ohm R."/>
            <person name="Pangilinan J."/>
            <person name="Park H.-J."/>
            <person name="Ramirez L."/>
            <person name="Alfaro M."/>
            <person name="Sun H."/>
            <person name="Tritt A."/>
            <person name="Yoshinaga Y."/>
            <person name="Zwiers L.-H."/>
            <person name="Turgeon B."/>
            <person name="Goodwin S."/>
            <person name="Spatafora J."/>
            <person name="Crous P."/>
            <person name="Grigoriev I."/>
        </authorList>
    </citation>
    <scope>NUCLEOTIDE SEQUENCE</scope>
    <source>
        <strain evidence="6">CBS 115976</strain>
    </source>
</reference>
<keyword evidence="2" id="KW-0904">Protein phosphatase</keyword>
<dbReference type="GO" id="GO:0005634">
    <property type="term" value="C:nucleus"/>
    <property type="evidence" value="ECO:0007669"/>
    <property type="project" value="GOC"/>
</dbReference>
<name>A0A6A6UJG4_9PEZI</name>
<dbReference type="AlphaFoldDB" id="A0A6A6UJG4"/>
<feature type="region of interest" description="Disordered" evidence="3">
    <location>
        <begin position="400"/>
        <end position="433"/>
    </location>
</feature>
<dbReference type="InterPro" id="IPR053239">
    <property type="entry name" value="Dual_spec_PTase"/>
</dbReference>
<evidence type="ECO:0000256" key="1">
    <source>
        <dbReference type="ARBA" id="ARBA00022801"/>
    </source>
</evidence>
<dbReference type="GO" id="GO:0033260">
    <property type="term" value="P:nuclear DNA replication"/>
    <property type="evidence" value="ECO:0007669"/>
    <property type="project" value="InterPro"/>
</dbReference>
<dbReference type="OrthoDB" id="273181at2759"/>
<dbReference type="Gene3D" id="3.90.190.10">
    <property type="entry name" value="Protein tyrosine phosphatase superfamily"/>
    <property type="match status" value="1"/>
</dbReference>
<evidence type="ECO:0000256" key="3">
    <source>
        <dbReference type="SAM" id="MobiDB-lite"/>
    </source>
</evidence>
<dbReference type="SUPFAM" id="SSF52799">
    <property type="entry name" value="(Phosphotyrosine protein) phosphatases II"/>
    <property type="match status" value="2"/>
</dbReference>
<dbReference type="SMART" id="SM00195">
    <property type="entry name" value="DSPc"/>
    <property type="match status" value="1"/>
</dbReference>
<keyword evidence="7" id="KW-1185">Reference proteome</keyword>
<dbReference type="GO" id="GO:0008138">
    <property type="term" value="F:protein tyrosine/serine/threonine phosphatase activity"/>
    <property type="evidence" value="ECO:0007669"/>
    <property type="project" value="InterPro"/>
</dbReference>
<dbReference type="PANTHER" id="PTHR47550:SF1">
    <property type="entry name" value="DUAL SPECIFICITY PROTEIN PHOSPHATASE PPS1"/>
    <property type="match status" value="1"/>
</dbReference>
<keyword evidence="1" id="KW-0378">Hydrolase</keyword>
<dbReference type="InterPro" id="IPR000387">
    <property type="entry name" value="Tyr_Pase_dom"/>
</dbReference>
<evidence type="ECO:0000313" key="7">
    <source>
        <dbReference type="Proteomes" id="UP000799302"/>
    </source>
</evidence>
<dbReference type="Proteomes" id="UP000799302">
    <property type="component" value="Unassembled WGS sequence"/>
</dbReference>
<sequence length="720" mass="79577">MATIVEQAPTLPSRPTTPPPHLTLNTSLRGTPAPIPNKHIPVCSPGPTPAVSLNTPPTSPPTKIPTSRSQLSLLYPVENFTKILETPVVYSIEPSTVADALEYQATQPLPDPKQVFPWLHGLHADNAIQLAFFVARRRALRRVPQSLRGITLVKAGGELSLARLKGAVAPEEILATDSLTGPIQQSRFIDPDPRDGFSVRNFQIQACKMATVSDIIVYGDETTHTDEVITLAQRFAWAQSNLQEQLHSIGWESGEFNTFAVQEPFRSFEVNHPDIVAIDSNGVVTGKVHDFFTSERLEMAQMTGASEIAPNVFLGPSPDPTFSPVDSAFDVFIEASDLAQIPDHKTLDELAAALDKPERPTVHFEVPGSGSILPPTWSHAEVDGLMNICRWIWDVTHDDTNREPMEHSDQTSAGAEETSIDKDGDTEMTSAPAVQAPDIARKVLIHCPDGYTESSLLGLTYFMYAHGLTVADAWVKLHREYKRNFFAYSTDAALLTSIQARILAESPVWTSRKSSGSKVSVPADPEWLAKHDGSLPSRVLPYMYLGNLAHANNAPLLRELGIGRIVSVGERVSWADRSTTPTKIEGGSHDGFEFVVVENVQDNGVDSLMGEFERCLDFIDQGKEDGIATLVHCRVGVSRSATICIALVMKEMGLTFPQAYCFVRARRLNVIIQPHLRFTYELLKWEEELRVRRGEPPRRELEWATVTREIAAMNRPYCRS</sequence>
<dbReference type="PROSITE" id="PS50054">
    <property type="entry name" value="TYR_PHOSPHATASE_DUAL"/>
    <property type="match status" value="1"/>
</dbReference>
<feature type="region of interest" description="Disordered" evidence="3">
    <location>
        <begin position="1"/>
        <end position="67"/>
    </location>
</feature>
<evidence type="ECO:0000259" key="5">
    <source>
        <dbReference type="PROSITE" id="PS50056"/>
    </source>
</evidence>
<protein>
    <submittedName>
        <fullName evidence="6">Dual specificity protein phosphatase PPS1</fullName>
    </submittedName>
</protein>
<gene>
    <name evidence="6" type="ORF">BT63DRAFT_194780</name>
</gene>
<dbReference type="InterPro" id="IPR000340">
    <property type="entry name" value="Dual-sp_phosphatase_cat-dom"/>
</dbReference>
<dbReference type="EMBL" id="MU004232">
    <property type="protein sequence ID" value="KAF2672379.1"/>
    <property type="molecule type" value="Genomic_DNA"/>
</dbReference>
<feature type="compositionally biased region" description="Basic and acidic residues" evidence="3">
    <location>
        <begin position="400"/>
        <end position="409"/>
    </location>
</feature>
<dbReference type="InterPro" id="IPR020422">
    <property type="entry name" value="TYR_PHOSPHATASE_DUAL_dom"/>
</dbReference>
<dbReference type="InterPro" id="IPR016130">
    <property type="entry name" value="Tyr_Pase_AS"/>
</dbReference>
<evidence type="ECO:0000259" key="4">
    <source>
        <dbReference type="PROSITE" id="PS50054"/>
    </source>
</evidence>
<dbReference type="InterPro" id="IPR029021">
    <property type="entry name" value="Prot-tyrosine_phosphatase-like"/>
</dbReference>
<dbReference type="PANTHER" id="PTHR47550">
    <property type="entry name" value="DUAL SPECIFICITY PROTEIN PHOSPHATASE PPS1"/>
    <property type="match status" value="1"/>
</dbReference>
<dbReference type="PROSITE" id="PS50056">
    <property type="entry name" value="TYR_PHOSPHATASE_2"/>
    <property type="match status" value="1"/>
</dbReference>